<dbReference type="Pfam" id="PF13205">
    <property type="entry name" value="Big_5"/>
    <property type="match status" value="1"/>
</dbReference>
<sequence length="556" mass="63113">MISKWATILFFFNLIFHFILLNSCASVKAPSGGPKDTTPPELIGSEPPQGTTGWDGGTIRLFFSEYMNETGLEKAFSISPKLKEKWTVELQEDVIVIEIPEELESNRTYILTMSRDLKDEHSVSLEKGSQIAFSTGNIIDSGEISGKLYDAKKVSVHLWRWEENVHRDSVYFSQPEYTADADDDGSFTLQYLSQGRYCILGVGTESAGKPMGPAVFRLGLPISKALFLKDQDKISNVTMRIITHEPPLKLTRSEITDQRWGRLFFNRSVKELPLENLVHIIQEDTLLYIPEIFSDPDNDNNLIFLVDSLIRNVKTVVTSKLIKNENKIVLDSVRIKAKVPSKTDTTFLEIKKPGKTLILNPDKDGGHPVEIILSRPIKKYRSIFTYTLTKNDTDTVAVNIVWKTPMNINILPKGGWEENLNYSFTLESLDTLRYISLEDSVYSIEITTKDRLGYGRMTGTLVNQQLQQLVVEAVSIENSADRYPTIVNSGSTFEINTLPSGRYTLLFFEDVDGSQNYSYGEVLPFKPAEWFYVYPDTIDIRANWDYELKEINLGLN</sequence>
<organism evidence="4">
    <name type="scientific">marine metagenome</name>
    <dbReference type="NCBI Taxonomy" id="408172"/>
    <lineage>
        <taxon>unclassified sequences</taxon>
        <taxon>metagenomes</taxon>
        <taxon>ecological metagenomes</taxon>
    </lineage>
</organism>
<protein>
    <recommendedName>
        <fullName evidence="3">SbsA Ig-like domain-containing protein</fullName>
    </recommendedName>
</protein>
<evidence type="ECO:0000256" key="2">
    <source>
        <dbReference type="SAM" id="MobiDB-lite"/>
    </source>
</evidence>
<name>A0A381ZY40_9ZZZZ</name>
<proteinExistence type="predicted"/>
<gene>
    <name evidence="4" type="ORF">METZ01_LOCUS146994</name>
</gene>
<dbReference type="EMBL" id="UINC01023120">
    <property type="protein sequence ID" value="SVA94140.1"/>
    <property type="molecule type" value="Genomic_DNA"/>
</dbReference>
<dbReference type="InterPro" id="IPR032812">
    <property type="entry name" value="SbsA_Ig"/>
</dbReference>
<evidence type="ECO:0000313" key="4">
    <source>
        <dbReference type="EMBL" id="SVA94140.1"/>
    </source>
</evidence>
<feature type="region of interest" description="Disordered" evidence="2">
    <location>
        <begin position="30"/>
        <end position="54"/>
    </location>
</feature>
<reference evidence="4" key="1">
    <citation type="submission" date="2018-05" db="EMBL/GenBank/DDBJ databases">
        <authorList>
            <person name="Lanie J.A."/>
            <person name="Ng W.-L."/>
            <person name="Kazmierczak K.M."/>
            <person name="Andrzejewski T.M."/>
            <person name="Davidsen T.M."/>
            <person name="Wayne K.J."/>
            <person name="Tettelin H."/>
            <person name="Glass J.I."/>
            <person name="Rusch D."/>
            <person name="Podicherti R."/>
            <person name="Tsui H.-C.T."/>
            <person name="Winkler M.E."/>
        </authorList>
    </citation>
    <scope>NUCLEOTIDE SEQUENCE</scope>
</reference>
<feature type="domain" description="SbsA Ig-like" evidence="3">
    <location>
        <begin position="36"/>
        <end position="135"/>
    </location>
</feature>
<keyword evidence="1" id="KW-0732">Signal</keyword>
<evidence type="ECO:0000256" key="1">
    <source>
        <dbReference type="ARBA" id="ARBA00022729"/>
    </source>
</evidence>
<dbReference type="AlphaFoldDB" id="A0A381ZY40"/>
<accession>A0A381ZY40</accession>
<evidence type="ECO:0000259" key="3">
    <source>
        <dbReference type="Pfam" id="PF13205"/>
    </source>
</evidence>